<protein>
    <recommendedName>
        <fullName evidence="4">Integrating conjugative element membrane protein, PFL_4697 family</fullName>
    </recommendedName>
</protein>
<feature type="transmembrane region" description="Helical" evidence="1">
    <location>
        <begin position="251"/>
        <end position="271"/>
    </location>
</feature>
<accession>A0A1R4H1F1</accession>
<keyword evidence="1" id="KW-0472">Membrane</keyword>
<keyword evidence="1" id="KW-0812">Transmembrane</keyword>
<feature type="transmembrane region" description="Helical" evidence="1">
    <location>
        <begin position="56"/>
        <end position="82"/>
    </location>
</feature>
<name>A0A1R4H1F1_9GAMM</name>
<keyword evidence="3" id="KW-1185">Reference proteome</keyword>
<reference evidence="3" key="1">
    <citation type="submission" date="2017-02" db="EMBL/GenBank/DDBJ databases">
        <authorList>
            <person name="Daims H."/>
        </authorList>
    </citation>
    <scope>NUCLEOTIDE SEQUENCE [LARGE SCALE GENOMIC DNA]</scope>
</reference>
<evidence type="ECO:0000256" key="1">
    <source>
        <dbReference type="SAM" id="Phobius"/>
    </source>
</evidence>
<evidence type="ECO:0000313" key="3">
    <source>
        <dbReference type="Proteomes" id="UP000195667"/>
    </source>
</evidence>
<dbReference type="RefSeq" id="WP_245807859.1">
    <property type="nucleotide sequence ID" value="NZ_FUKI01000030.1"/>
</dbReference>
<dbReference type="Proteomes" id="UP000195667">
    <property type="component" value="Unassembled WGS sequence"/>
</dbReference>
<sequence length="275" mass="30568">MLPRICNAATAVILVPKGHLSAKPPRLSMPAPNSNSNRSAQQAVEQGLISRSLTTLVQFCVFALATLLLAVLIEWLGMAFCWQAQGSSHSAAMLEQELSYLNSDFKRSALVTEPIEFALRCSANFYYYLFQKTGIERGLHWLASPAPQQHPQLHNWIKYAYHVSADYILAAMTITSVFAVRLAVLILSAPAFVLLVLVGMIDGLVQRDIRRWSGGRESAFVYHWAKKCILPSLTLPWVVYLAMPVSIHPNVIVLPFAVVLAVVVRVMTATFKKYL</sequence>
<evidence type="ECO:0000313" key="2">
    <source>
        <dbReference type="EMBL" id="SJM89880.1"/>
    </source>
</evidence>
<feature type="transmembrane region" description="Helical" evidence="1">
    <location>
        <begin position="185"/>
        <end position="204"/>
    </location>
</feature>
<dbReference type="EMBL" id="FUKI01000030">
    <property type="protein sequence ID" value="SJM89880.1"/>
    <property type="molecule type" value="Genomic_DNA"/>
</dbReference>
<dbReference type="Pfam" id="PF14348">
    <property type="entry name" value="DtrJ-like"/>
    <property type="match status" value="1"/>
</dbReference>
<evidence type="ECO:0008006" key="4">
    <source>
        <dbReference type="Google" id="ProtNLM"/>
    </source>
</evidence>
<organism evidence="2 3">
    <name type="scientific">Crenothrix polyspora</name>
    <dbReference type="NCBI Taxonomy" id="360316"/>
    <lineage>
        <taxon>Bacteria</taxon>
        <taxon>Pseudomonadati</taxon>
        <taxon>Pseudomonadota</taxon>
        <taxon>Gammaproteobacteria</taxon>
        <taxon>Methylococcales</taxon>
        <taxon>Crenotrichaceae</taxon>
        <taxon>Crenothrix</taxon>
    </lineage>
</organism>
<proteinExistence type="predicted"/>
<dbReference type="NCBIfam" id="TIGR03747">
    <property type="entry name" value="conj_TIGR03747"/>
    <property type="match status" value="1"/>
</dbReference>
<dbReference type="InterPro" id="IPR022266">
    <property type="entry name" value="DtrJ-like"/>
</dbReference>
<gene>
    <name evidence="2" type="ORF">CRENPOLYSF1_1250006</name>
</gene>
<feature type="transmembrane region" description="Helical" evidence="1">
    <location>
        <begin position="224"/>
        <end position="245"/>
    </location>
</feature>
<keyword evidence="1" id="KW-1133">Transmembrane helix</keyword>
<dbReference type="AlphaFoldDB" id="A0A1R4H1F1"/>